<reference evidence="1 2" key="1">
    <citation type="submission" date="2019-08" db="EMBL/GenBank/DDBJ databases">
        <title>Bacillus genomes from the desert of Cuatro Cienegas, Coahuila.</title>
        <authorList>
            <person name="Olmedo-Alvarez G."/>
        </authorList>
    </citation>
    <scope>NUCLEOTIDE SEQUENCE [LARGE SCALE GENOMIC DNA]</scope>
    <source>
        <strain evidence="1 2">CH28_1T</strain>
    </source>
</reference>
<dbReference type="AlphaFoldDB" id="A0A5D4T2S4"/>
<accession>A0A5D4T2S4</accession>
<dbReference type="Proteomes" id="UP000322524">
    <property type="component" value="Unassembled WGS sequence"/>
</dbReference>
<dbReference type="EMBL" id="VTEV01000003">
    <property type="protein sequence ID" value="TYS69211.1"/>
    <property type="molecule type" value="Genomic_DNA"/>
</dbReference>
<gene>
    <name evidence="1" type="ORF">FZC76_08020</name>
</gene>
<dbReference type="STRING" id="79883.GCA_001636495_01856"/>
<proteinExistence type="predicted"/>
<organism evidence="1 2">
    <name type="scientific">Sutcliffiella horikoshii</name>
    <dbReference type="NCBI Taxonomy" id="79883"/>
    <lineage>
        <taxon>Bacteria</taxon>
        <taxon>Bacillati</taxon>
        <taxon>Bacillota</taxon>
        <taxon>Bacilli</taxon>
        <taxon>Bacillales</taxon>
        <taxon>Bacillaceae</taxon>
        <taxon>Sutcliffiella</taxon>
    </lineage>
</organism>
<name>A0A5D4T2S4_9BACI</name>
<evidence type="ECO:0000313" key="2">
    <source>
        <dbReference type="Proteomes" id="UP000322524"/>
    </source>
</evidence>
<sequence>MSDYQQYIAEKEKLDFFINKGFRIKDVEENLEGSFLVLERHDGKKEIFHEETLHIKHADSRKYFASLLIKQQQRQEN</sequence>
<evidence type="ECO:0000313" key="1">
    <source>
        <dbReference type="EMBL" id="TYS69211.1"/>
    </source>
</evidence>
<dbReference type="OrthoDB" id="2454651at2"/>
<comment type="caution">
    <text evidence="1">The sequence shown here is derived from an EMBL/GenBank/DDBJ whole genome shotgun (WGS) entry which is preliminary data.</text>
</comment>
<protein>
    <submittedName>
        <fullName evidence="1">Uncharacterized protein</fullName>
    </submittedName>
</protein>